<feature type="region of interest" description="Disordered" evidence="1">
    <location>
        <begin position="115"/>
        <end position="134"/>
    </location>
</feature>
<feature type="region of interest" description="Disordered" evidence="1">
    <location>
        <begin position="63"/>
        <end position="86"/>
    </location>
</feature>
<dbReference type="OrthoDB" id="6227366at2759"/>
<sequence length="217" mass="23898">MLGNFYQQARSTTAHANPSQVKQSLRKIEGELRWKTKAKEMKAFAAENSCALYQLIRSTTHRKATVGETKSGKNGSPPSVEGGSRLSLRHPVVPSAIPFEVSTRTEILSGYPSLHMSSPDAEAGSEQQAFGSVSSPSATSEIRIMFQNSRRHFLSWTRWLKWLEREFTDRKVRGSNPTSASRLPLSRFGQPGSIPALMLPSGGMAVRHRKDATAEGI</sequence>
<protein>
    <submittedName>
        <fullName evidence="2">Uncharacterized protein</fullName>
    </submittedName>
</protein>
<name>A0A3R7CUJ6_CLOSI</name>
<evidence type="ECO:0000313" key="2">
    <source>
        <dbReference type="EMBL" id="KAG5447290.1"/>
    </source>
</evidence>
<evidence type="ECO:0000256" key="1">
    <source>
        <dbReference type="SAM" id="MobiDB-lite"/>
    </source>
</evidence>
<comment type="caution">
    <text evidence="2">The sequence shown here is derived from an EMBL/GenBank/DDBJ whole genome shotgun (WGS) entry which is preliminary data.</text>
</comment>
<evidence type="ECO:0000313" key="3">
    <source>
        <dbReference type="Proteomes" id="UP000286415"/>
    </source>
</evidence>
<organism evidence="2 3">
    <name type="scientific">Clonorchis sinensis</name>
    <name type="common">Chinese liver fluke</name>
    <dbReference type="NCBI Taxonomy" id="79923"/>
    <lineage>
        <taxon>Eukaryota</taxon>
        <taxon>Metazoa</taxon>
        <taxon>Spiralia</taxon>
        <taxon>Lophotrochozoa</taxon>
        <taxon>Platyhelminthes</taxon>
        <taxon>Trematoda</taxon>
        <taxon>Digenea</taxon>
        <taxon>Opisthorchiida</taxon>
        <taxon>Opisthorchiata</taxon>
        <taxon>Opisthorchiidae</taxon>
        <taxon>Clonorchis</taxon>
    </lineage>
</organism>
<proteinExistence type="predicted"/>
<reference evidence="2 3" key="2">
    <citation type="journal article" date="2021" name="Genomics">
        <title>High-quality reference genome for Clonorchis sinensis.</title>
        <authorList>
            <person name="Young N.D."/>
            <person name="Stroehlein A.J."/>
            <person name="Kinkar L."/>
            <person name="Wang T."/>
            <person name="Sohn W.M."/>
            <person name="Chang B.C.H."/>
            <person name="Kaur P."/>
            <person name="Weisz D."/>
            <person name="Dudchenko O."/>
            <person name="Aiden E.L."/>
            <person name="Korhonen P.K."/>
            <person name="Gasser R.B."/>
        </authorList>
    </citation>
    <scope>NUCLEOTIDE SEQUENCE [LARGE SCALE GENOMIC DNA]</scope>
    <source>
        <strain evidence="2">Cs-k2</strain>
    </source>
</reference>
<dbReference type="InParanoid" id="A0A3R7CUJ6"/>
<keyword evidence="3" id="KW-1185">Reference proteome</keyword>
<accession>A0A3R7CUJ6</accession>
<feature type="region of interest" description="Disordered" evidence="1">
    <location>
        <begin position="1"/>
        <end position="22"/>
    </location>
</feature>
<reference evidence="2 3" key="1">
    <citation type="journal article" date="2018" name="Biotechnol. Adv.">
        <title>Improved genomic resources and new bioinformatic workflow for the carcinogenic parasite Clonorchis sinensis: Biotechnological implications.</title>
        <authorList>
            <person name="Wang D."/>
            <person name="Korhonen P.K."/>
            <person name="Gasser R.B."/>
            <person name="Young N.D."/>
        </authorList>
    </citation>
    <scope>NUCLEOTIDE SEQUENCE [LARGE SCALE GENOMIC DNA]</scope>
    <source>
        <strain evidence="2">Cs-k2</strain>
    </source>
</reference>
<dbReference type="AlphaFoldDB" id="A0A3R7CUJ6"/>
<feature type="compositionally biased region" description="Polar residues" evidence="1">
    <location>
        <begin position="125"/>
        <end position="134"/>
    </location>
</feature>
<dbReference type="Proteomes" id="UP000286415">
    <property type="component" value="Unassembled WGS sequence"/>
</dbReference>
<dbReference type="EMBL" id="NIRI02000042">
    <property type="protein sequence ID" value="KAG5447290.1"/>
    <property type="molecule type" value="Genomic_DNA"/>
</dbReference>
<gene>
    <name evidence="2" type="ORF">CSKR_106181</name>
</gene>